<protein>
    <submittedName>
        <fullName evidence="1">Uncharacterized protein</fullName>
    </submittedName>
</protein>
<organism evidence="1 2">
    <name type="scientific">Ilex paraguariensis</name>
    <name type="common">yerba mate</name>
    <dbReference type="NCBI Taxonomy" id="185542"/>
    <lineage>
        <taxon>Eukaryota</taxon>
        <taxon>Viridiplantae</taxon>
        <taxon>Streptophyta</taxon>
        <taxon>Embryophyta</taxon>
        <taxon>Tracheophyta</taxon>
        <taxon>Spermatophyta</taxon>
        <taxon>Magnoliopsida</taxon>
        <taxon>eudicotyledons</taxon>
        <taxon>Gunneridae</taxon>
        <taxon>Pentapetalae</taxon>
        <taxon>asterids</taxon>
        <taxon>campanulids</taxon>
        <taxon>Aquifoliales</taxon>
        <taxon>Aquifoliaceae</taxon>
        <taxon>Ilex</taxon>
    </lineage>
</organism>
<comment type="caution">
    <text evidence="1">The sequence shown here is derived from an EMBL/GenBank/DDBJ whole genome shotgun (WGS) entry which is preliminary data.</text>
</comment>
<dbReference type="EMBL" id="CAUOFW020002780">
    <property type="protein sequence ID" value="CAK9156048.1"/>
    <property type="molecule type" value="Genomic_DNA"/>
</dbReference>
<proteinExistence type="predicted"/>
<name>A0ABC8SFS5_9AQUA</name>
<keyword evidence="2" id="KW-1185">Reference proteome</keyword>
<sequence length="81" mass="9188">MGMKVVMCAKEYWKTQLTTITVLLPARCRHSQASRTARNCLLLLSGRRRREEVKAGTSRKRKGVPHRAPLQLIVGLYALVL</sequence>
<reference evidence="1 2" key="1">
    <citation type="submission" date="2024-02" db="EMBL/GenBank/DDBJ databases">
        <authorList>
            <person name="Vignale AGUSTIN F."/>
            <person name="Sosa J E."/>
            <person name="Modenutti C."/>
        </authorList>
    </citation>
    <scope>NUCLEOTIDE SEQUENCE [LARGE SCALE GENOMIC DNA]</scope>
</reference>
<dbReference type="Proteomes" id="UP001642360">
    <property type="component" value="Unassembled WGS sequence"/>
</dbReference>
<accession>A0ABC8SFS5</accession>
<evidence type="ECO:0000313" key="2">
    <source>
        <dbReference type="Proteomes" id="UP001642360"/>
    </source>
</evidence>
<evidence type="ECO:0000313" key="1">
    <source>
        <dbReference type="EMBL" id="CAK9156048.1"/>
    </source>
</evidence>
<gene>
    <name evidence="1" type="ORF">ILEXP_LOCUS24459</name>
</gene>
<dbReference type="AlphaFoldDB" id="A0ABC8SFS5"/>